<protein>
    <submittedName>
        <fullName evidence="4">3-aminobutyryl-CoA aminotransferase</fullName>
        <ecNumber evidence="4">2.6.1.-</ecNumber>
    </submittedName>
</protein>
<organism evidence="4 5">
    <name type="scientific">Arenibacter algicola</name>
    <dbReference type="NCBI Taxonomy" id="616991"/>
    <lineage>
        <taxon>Bacteria</taxon>
        <taxon>Pseudomonadati</taxon>
        <taxon>Bacteroidota</taxon>
        <taxon>Flavobacteriia</taxon>
        <taxon>Flavobacteriales</taxon>
        <taxon>Flavobacteriaceae</taxon>
        <taxon>Arenibacter</taxon>
    </lineage>
</organism>
<keyword evidence="4" id="KW-0808">Transferase</keyword>
<dbReference type="Gene3D" id="3.90.1150.10">
    <property type="entry name" value="Aspartate Aminotransferase, domain 1"/>
    <property type="match status" value="1"/>
</dbReference>
<dbReference type="InterPro" id="IPR015422">
    <property type="entry name" value="PyrdxlP-dep_Trfase_small"/>
</dbReference>
<evidence type="ECO:0000256" key="1">
    <source>
        <dbReference type="ARBA" id="ARBA00001933"/>
    </source>
</evidence>
<dbReference type="AlphaFoldDB" id="A0A221UU40"/>
<evidence type="ECO:0000313" key="5">
    <source>
        <dbReference type="Proteomes" id="UP000204551"/>
    </source>
</evidence>
<accession>A0A221UU40</accession>
<dbReference type="Proteomes" id="UP000204551">
    <property type="component" value="Chromosome"/>
</dbReference>
<keyword evidence="4" id="KW-0032">Aminotransferase</keyword>
<dbReference type="InterPro" id="IPR049704">
    <property type="entry name" value="Aminotrans_3_PPA_site"/>
</dbReference>
<dbReference type="EMBL" id="CP022515">
    <property type="protein sequence ID" value="ASO04616.1"/>
    <property type="molecule type" value="Genomic_DNA"/>
</dbReference>
<dbReference type="InterPro" id="IPR006680">
    <property type="entry name" value="Amidohydro-rel"/>
</dbReference>
<dbReference type="GO" id="GO:0016787">
    <property type="term" value="F:hydrolase activity"/>
    <property type="evidence" value="ECO:0007669"/>
    <property type="project" value="InterPro"/>
</dbReference>
<dbReference type="InterPro" id="IPR005814">
    <property type="entry name" value="Aminotrans_3"/>
</dbReference>
<evidence type="ECO:0000259" key="3">
    <source>
        <dbReference type="Pfam" id="PF04909"/>
    </source>
</evidence>
<dbReference type="PANTHER" id="PTHR43713">
    <property type="entry name" value="GLUTAMATE-1-SEMIALDEHYDE 2,1-AMINOMUTASE"/>
    <property type="match status" value="1"/>
</dbReference>
<name>A0A221UU40_9FLAO</name>
<feature type="domain" description="Amidohydrolase-related" evidence="3">
    <location>
        <begin position="89"/>
        <end position="330"/>
    </location>
</feature>
<keyword evidence="2" id="KW-0663">Pyridoxal phosphate</keyword>
<dbReference type="PANTHER" id="PTHR43713:SF3">
    <property type="entry name" value="GLUTAMATE-1-SEMIALDEHYDE 2,1-AMINOMUTASE 1, CHLOROPLASTIC-RELATED"/>
    <property type="match status" value="1"/>
</dbReference>
<dbReference type="KEGG" id="aalg:AREALGSMS7_01141"/>
<dbReference type="Pfam" id="PF00202">
    <property type="entry name" value="Aminotran_3"/>
    <property type="match status" value="1"/>
</dbReference>
<comment type="cofactor">
    <cofactor evidence="1">
        <name>pyridoxal 5'-phosphate</name>
        <dbReference type="ChEBI" id="CHEBI:597326"/>
    </cofactor>
</comment>
<evidence type="ECO:0000313" key="4">
    <source>
        <dbReference type="EMBL" id="ASO04616.1"/>
    </source>
</evidence>
<dbReference type="SUPFAM" id="SSF51556">
    <property type="entry name" value="Metallo-dependent hydrolases"/>
    <property type="match status" value="1"/>
</dbReference>
<dbReference type="GO" id="GO:0030170">
    <property type="term" value="F:pyridoxal phosphate binding"/>
    <property type="evidence" value="ECO:0007669"/>
    <property type="project" value="InterPro"/>
</dbReference>
<dbReference type="Gene3D" id="3.20.20.140">
    <property type="entry name" value="Metal-dependent hydrolases"/>
    <property type="match status" value="1"/>
</dbReference>
<dbReference type="RefSeq" id="WP_093977575.1">
    <property type="nucleotide sequence ID" value="NZ_CP022515.1"/>
</dbReference>
<dbReference type="InterPro" id="IPR032466">
    <property type="entry name" value="Metal_Hydrolase"/>
</dbReference>
<evidence type="ECO:0000256" key="2">
    <source>
        <dbReference type="ARBA" id="ARBA00022898"/>
    </source>
</evidence>
<gene>
    <name evidence="4" type="primary">kat</name>
    <name evidence="4" type="ORF">AREALGSMS7_01141</name>
</gene>
<dbReference type="PROSITE" id="PS00600">
    <property type="entry name" value="AA_TRANSFER_CLASS_3"/>
    <property type="match status" value="1"/>
</dbReference>
<reference evidence="4 5" key="1">
    <citation type="submission" date="2017-07" db="EMBL/GenBank/DDBJ databases">
        <title>Genome Sequence of Arenibacter algicola Strain SMS7 Isolated from a culture of the Diatom Skeletonema marinoi.</title>
        <authorList>
            <person name="Topel M."/>
            <person name="Pinder M.I.M."/>
            <person name="Johansson O.N."/>
            <person name="Kourtchenko O."/>
            <person name="Godhe A."/>
            <person name="Clarke A.K."/>
        </authorList>
    </citation>
    <scope>NUCLEOTIDE SEQUENCE [LARGE SCALE GENOMIC DNA]</scope>
    <source>
        <strain evidence="4 5">SMS7</strain>
    </source>
</reference>
<sequence>MKYSKKFTKQERDTIISKLAGFVPDEIFDIHAHPYNPAHFASDAWPFLKDVGTLGCTEHRNALLRYMPAKTIHGLYFGMPHRTADRDIMNRWVREETQLNGTALSRALKVVSPKDDPVLTADELRNGLFCGLKVYHIYAERPDTMNASIAEYAPDWMWEILNEKNGVMLLHMVMDEAIANKDNQNEIRRLSRTYPNVRLVLAHNARSFNYRNARSGLHILTDLDNVLVDTSAIGETESFRAAWKALGPRRILWGSDFAISEMRGRCITTGSYFHWHFPENLKSDFKSATETGTTLVGIESLLCLQEMCEDEGLTTEDIGDIFLNNALRLLQPHLPMEAIPLETNGPELWERARAVISEGTGLLSKRAESFDTHSWPSYYSRCSGCEVWDLSGRRYIDYVGGIGAILLGYADPDVNRAVSHSISLGSYCSLVHPQEVKLAGLLLKLHPWAAKVRYARCGGEAMSIAVRTARAATGNGGVAICGYHGWSDWYLAANLGDSKALDGHLLPGLDPKGVPRELAGTTIPFKYNDLDSLDGALKALEGNLAAVVMEPMRSQWPKDDFIEKVAEKCRAAGGILIIDEITSGLRYGFPGALSNIGVDPDMVVYAKAMSNGYPFATIIGREEVMCKANDSFISSSYWTDGVGTAAALAVLEKVQRLNVQKVVWKRGEELQNSLRAIAERHPSCKIAIGGMPSSPTLNFQLGTDSLDAKTLYIRKMLDHGFLVSSTFYLMYAHKEEHYKKLIDALDLVFEEMGKIIESGRIHEEVGNNRNRSGFARLA</sequence>
<dbReference type="EC" id="2.6.1.-" evidence="4"/>
<dbReference type="InterPro" id="IPR015424">
    <property type="entry name" value="PyrdxlP-dep_Trfase"/>
</dbReference>
<proteinExistence type="predicted"/>
<dbReference type="Gene3D" id="3.40.640.10">
    <property type="entry name" value="Type I PLP-dependent aspartate aminotransferase-like (Major domain)"/>
    <property type="match status" value="1"/>
</dbReference>
<dbReference type="Pfam" id="PF04909">
    <property type="entry name" value="Amidohydro_2"/>
    <property type="match status" value="1"/>
</dbReference>
<dbReference type="GO" id="GO:0008483">
    <property type="term" value="F:transaminase activity"/>
    <property type="evidence" value="ECO:0007669"/>
    <property type="project" value="UniProtKB-KW"/>
</dbReference>
<dbReference type="InterPro" id="IPR015421">
    <property type="entry name" value="PyrdxlP-dep_Trfase_major"/>
</dbReference>
<dbReference type="SUPFAM" id="SSF53383">
    <property type="entry name" value="PLP-dependent transferases"/>
    <property type="match status" value="1"/>
</dbReference>